<evidence type="ECO:0000313" key="3">
    <source>
        <dbReference type="Proteomes" id="UP000237718"/>
    </source>
</evidence>
<sequence>MTRKSDARLNRDRKGIPQKKKIAHTEIDHDKKVKFILTNDILVNQLKRDGPRVARSFDRLAKHEIAECSVLFSSVQGMLLRHLPHIDDNGFKATSARLLSSASNSYVASLEVARHGFPRQYGSLARMVVETLATVLALATNSEALEQFHSGKLASSKCVTWAKNTLPILPPLWRMLSNDFVHIGKGHSTLDMPKQYTSDDEALGFIMGSMMMMAWLLQIVTELVFADEQIDLLYWKRSGDGWSFDPSPEAVKWMDEHLA</sequence>
<organism evidence="2 3">
    <name type="scientific">Tritonibacter scottomollicae</name>
    <name type="common">Epibacterium scottomollicae</name>
    <dbReference type="NCBI Taxonomy" id="483013"/>
    <lineage>
        <taxon>Bacteria</taxon>
        <taxon>Pseudomonadati</taxon>
        <taxon>Pseudomonadota</taxon>
        <taxon>Alphaproteobacteria</taxon>
        <taxon>Rhodobacterales</taxon>
        <taxon>Paracoccaceae</taxon>
        <taxon>Tritonibacter</taxon>
    </lineage>
</organism>
<name>A0A2T1A9Z9_TRISK</name>
<keyword evidence="1" id="KW-1133">Transmembrane helix</keyword>
<proteinExistence type="predicted"/>
<reference evidence="2 3" key="1">
    <citation type="submission" date="2018-03" db="EMBL/GenBank/DDBJ databases">
        <title>Genomic Encyclopedia of Archaeal and Bacterial Type Strains, Phase II (KMG-II): from individual species to whole genera.</title>
        <authorList>
            <person name="Goeker M."/>
        </authorList>
    </citation>
    <scope>NUCLEOTIDE SEQUENCE [LARGE SCALE GENOMIC DNA]</scope>
    <source>
        <strain evidence="2 3">DSM 25328</strain>
    </source>
</reference>
<comment type="caution">
    <text evidence="2">The sequence shown here is derived from an EMBL/GenBank/DDBJ whole genome shotgun (WGS) entry which is preliminary data.</text>
</comment>
<evidence type="ECO:0000313" key="2">
    <source>
        <dbReference type="EMBL" id="PRZ45307.1"/>
    </source>
</evidence>
<dbReference type="RefSeq" id="WP_133166748.1">
    <property type="nucleotide sequence ID" value="NZ_PVUF01000016.1"/>
</dbReference>
<feature type="transmembrane region" description="Helical" evidence="1">
    <location>
        <begin position="202"/>
        <end position="226"/>
    </location>
</feature>
<keyword evidence="1" id="KW-0812">Transmembrane</keyword>
<keyword evidence="1" id="KW-0472">Membrane</keyword>
<dbReference type="Proteomes" id="UP000237718">
    <property type="component" value="Unassembled WGS sequence"/>
</dbReference>
<dbReference type="EMBL" id="PVUF01000016">
    <property type="protein sequence ID" value="PRZ45307.1"/>
    <property type="molecule type" value="Genomic_DNA"/>
</dbReference>
<accession>A0A2T1A9Z9</accession>
<dbReference type="AlphaFoldDB" id="A0A2T1A9Z9"/>
<gene>
    <name evidence="2" type="ORF">CLV89_11653</name>
</gene>
<protein>
    <submittedName>
        <fullName evidence="2">Uncharacterized protein</fullName>
    </submittedName>
</protein>
<evidence type="ECO:0000256" key="1">
    <source>
        <dbReference type="SAM" id="Phobius"/>
    </source>
</evidence>
<dbReference type="OrthoDB" id="6910659at2"/>